<name>A0A4Q2R8F0_9HYPH</name>
<evidence type="ECO:0000313" key="2">
    <source>
        <dbReference type="Proteomes" id="UP000289411"/>
    </source>
</evidence>
<reference evidence="1 2" key="2">
    <citation type="submission" date="2019-02" db="EMBL/GenBank/DDBJ databases">
        <title>'Lichenibacterium ramalinii' gen. nov. sp. nov., 'Lichenibacterium minor' gen. nov. sp. nov.</title>
        <authorList>
            <person name="Pankratov T."/>
        </authorList>
    </citation>
    <scope>NUCLEOTIDE SEQUENCE [LARGE SCALE GENOMIC DNA]</scope>
    <source>
        <strain evidence="1 2">RmlP001</strain>
    </source>
</reference>
<keyword evidence="2" id="KW-1185">Reference proteome</keyword>
<comment type="caution">
    <text evidence="1">The sequence shown here is derived from an EMBL/GenBank/DDBJ whole genome shotgun (WGS) entry which is preliminary data.</text>
</comment>
<accession>A0A4Q2R8F0</accession>
<dbReference type="EMBL" id="QYBC01000021">
    <property type="protein sequence ID" value="RYB02321.1"/>
    <property type="molecule type" value="Genomic_DNA"/>
</dbReference>
<reference evidence="1 2" key="1">
    <citation type="submission" date="2018-09" db="EMBL/GenBank/DDBJ databases">
        <authorList>
            <person name="Grouzdev D.S."/>
            <person name="Krutkina M.S."/>
        </authorList>
    </citation>
    <scope>NUCLEOTIDE SEQUENCE [LARGE SCALE GENOMIC DNA]</scope>
    <source>
        <strain evidence="1 2">RmlP001</strain>
    </source>
</reference>
<gene>
    <name evidence="1" type="ORF">D3272_21840</name>
</gene>
<organism evidence="1 2">
    <name type="scientific">Lichenibacterium ramalinae</name>
    <dbReference type="NCBI Taxonomy" id="2316527"/>
    <lineage>
        <taxon>Bacteria</taxon>
        <taxon>Pseudomonadati</taxon>
        <taxon>Pseudomonadota</taxon>
        <taxon>Alphaproteobacteria</taxon>
        <taxon>Hyphomicrobiales</taxon>
        <taxon>Lichenihabitantaceae</taxon>
        <taxon>Lichenibacterium</taxon>
    </lineage>
</organism>
<dbReference type="AlphaFoldDB" id="A0A4Q2R8F0"/>
<dbReference type="Proteomes" id="UP000289411">
    <property type="component" value="Unassembled WGS sequence"/>
</dbReference>
<evidence type="ECO:0008006" key="3">
    <source>
        <dbReference type="Google" id="ProtNLM"/>
    </source>
</evidence>
<proteinExistence type="predicted"/>
<protein>
    <recommendedName>
        <fullName evidence="3">DUF3990 domain-containing protein</fullName>
    </recommendedName>
</protein>
<dbReference type="SUPFAM" id="SSF56399">
    <property type="entry name" value="ADP-ribosylation"/>
    <property type="match status" value="1"/>
</dbReference>
<dbReference type="OrthoDB" id="9800843at2"/>
<evidence type="ECO:0000313" key="1">
    <source>
        <dbReference type="EMBL" id="RYB02321.1"/>
    </source>
</evidence>
<dbReference type="RefSeq" id="WP_129221332.1">
    <property type="nucleotide sequence ID" value="NZ_QYBC01000021.1"/>
</dbReference>
<sequence length="200" mass="22366">MSRLATSVVLGFHGCSKAVGTRILDGETDLIESDQEYDWLGPGAYFWENDAVRAREWAEDKVTLGRFKEAFVIGAVIDLGNCLDLLVREDLPLLRSAYDDLVAQRNATNSQMPRNGDLPHDAHKDKLLRKLDCAVIRNLHEIIANTPDDAPDRVEPFDTVRGLFTEGAPLYPGAGFYEKTHTQIAVRNVACIRGLFRPRD</sequence>